<evidence type="ECO:0000313" key="3">
    <source>
        <dbReference type="Proteomes" id="UP000294563"/>
    </source>
</evidence>
<feature type="region of interest" description="Disordered" evidence="1">
    <location>
        <begin position="41"/>
        <end position="62"/>
    </location>
</feature>
<reference evidence="2 3" key="1">
    <citation type="submission" date="2019-03" db="EMBL/GenBank/DDBJ databases">
        <title>Genomic Encyclopedia of Archaeal and Bacterial Type Strains, Phase II (KMG-II): from individual species to whole genera.</title>
        <authorList>
            <person name="Goeker M."/>
        </authorList>
    </citation>
    <scope>NUCLEOTIDE SEQUENCE [LARGE SCALE GENOMIC DNA]</scope>
    <source>
        <strain evidence="2 3">DSM 29467</strain>
    </source>
</reference>
<dbReference type="AlphaFoldDB" id="A0A4R7LMH9"/>
<dbReference type="EMBL" id="SOBH01000001">
    <property type="protein sequence ID" value="TDT76854.1"/>
    <property type="molecule type" value="Genomic_DNA"/>
</dbReference>
<comment type="caution">
    <text evidence="2">The sequence shown here is derived from an EMBL/GenBank/DDBJ whole genome shotgun (WGS) entry which is preliminary data.</text>
</comment>
<name>A0A4R7LMH9_9RHOB</name>
<organism evidence="2 3">
    <name type="scientific">Litoreibacter halocynthiae</name>
    <dbReference type="NCBI Taxonomy" id="1242689"/>
    <lineage>
        <taxon>Bacteria</taxon>
        <taxon>Pseudomonadati</taxon>
        <taxon>Pseudomonadota</taxon>
        <taxon>Alphaproteobacteria</taxon>
        <taxon>Rhodobacterales</taxon>
        <taxon>Roseobacteraceae</taxon>
        <taxon>Litoreibacter</taxon>
    </lineage>
</organism>
<accession>A0A4R7LMH9</accession>
<keyword evidence="3" id="KW-1185">Reference proteome</keyword>
<sequence length="62" mass="7448">MLFDVIYYDYIRETSMPIDQEPQEFSFSDSFNKTVEEFEELEAAAQEDYNRTNHPLEESKET</sequence>
<protein>
    <submittedName>
        <fullName evidence="2">Uncharacterized protein</fullName>
    </submittedName>
</protein>
<gene>
    <name evidence="2" type="ORF">BDE40_0126</name>
</gene>
<proteinExistence type="predicted"/>
<feature type="compositionally biased region" description="Basic and acidic residues" evidence="1">
    <location>
        <begin position="48"/>
        <end position="62"/>
    </location>
</feature>
<evidence type="ECO:0000256" key="1">
    <source>
        <dbReference type="SAM" id="MobiDB-lite"/>
    </source>
</evidence>
<evidence type="ECO:0000313" key="2">
    <source>
        <dbReference type="EMBL" id="TDT76854.1"/>
    </source>
</evidence>
<dbReference type="Proteomes" id="UP000294563">
    <property type="component" value="Unassembled WGS sequence"/>
</dbReference>